<dbReference type="Gene3D" id="3.30.70.340">
    <property type="entry name" value="Metallocarboxypeptidase-like"/>
    <property type="match status" value="1"/>
</dbReference>
<dbReference type="InterPro" id="IPR036990">
    <property type="entry name" value="M14A-like_propep"/>
</dbReference>
<keyword evidence="6" id="KW-0645">Protease</keyword>
<dbReference type="Pfam" id="PF00246">
    <property type="entry name" value="Peptidase_M14"/>
    <property type="match status" value="1"/>
</dbReference>
<dbReference type="PROSITE" id="PS52035">
    <property type="entry name" value="PEPTIDASE_M14"/>
    <property type="match status" value="1"/>
</dbReference>
<dbReference type="SUPFAM" id="SSF53187">
    <property type="entry name" value="Zn-dependent exopeptidases"/>
    <property type="match status" value="1"/>
</dbReference>
<comment type="function">
    <text evidence="13">Involved in the digestion of the blood meal.</text>
</comment>
<evidence type="ECO:0000256" key="9">
    <source>
        <dbReference type="ARBA" id="ARBA00022801"/>
    </source>
</evidence>
<evidence type="ECO:0000256" key="5">
    <source>
        <dbReference type="ARBA" id="ARBA00022645"/>
    </source>
</evidence>
<comment type="subcellular location">
    <subcellularLocation>
        <location evidence="2">Secreted</location>
    </subcellularLocation>
</comment>
<dbReference type="Gene3D" id="3.40.630.10">
    <property type="entry name" value="Zn peptidases"/>
    <property type="match status" value="1"/>
</dbReference>
<evidence type="ECO:0000256" key="6">
    <source>
        <dbReference type="ARBA" id="ARBA00022670"/>
    </source>
</evidence>
<dbReference type="InterPro" id="IPR057247">
    <property type="entry name" value="CARBOXYPEPT_ZN_2"/>
</dbReference>
<feature type="active site" description="Proton donor/acceptor" evidence="15">
    <location>
        <position position="378"/>
    </location>
</feature>
<feature type="chain" id="PRO_5042937553" description="Zinc carboxypeptidase A 1" evidence="16">
    <location>
        <begin position="18"/>
        <end position="420"/>
    </location>
</feature>
<dbReference type="SMART" id="SM00631">
    <property type="entry name" value="Zn_pept"/>
    <property type="match status" value="1"/>
</dbReference>
<dbReference type="InterPro" id="IPR000834">
    <property type="entry name" value="Peptidase_M14"/>
</dbReference>
<evidence type="ECO:0000256" key="1">
    <source>
        <dbReference type="ARBA" id="ARBA00001947"/>
    </source>
</evidence>
<evidence type="ECO:0000256" key="10">
    <source>
        <dbReference type="ARBA" id="ARBA00022833"/>
    </source>
</evidence>
<organism evidence="18 19">
    <name type="scientific">Gryllus longicercus</name>
    <dbReference type="NCBI Taxonomy" id="2509291"/>
    <lineage>
        <taxon>Eukaryota</taxon>
        <taxon>Metazoa</taxon>
        <taxon>Ecdysozoa</taxon>
        <taxon>Arthropoda</taxon>
        <taxon>Hexapoda</taxon>
        <taxon>Insecta</taxon>
        <taxon>Pterygota</taxon>
        <taxon>Neoptera</taxon>
        <taxon>Polyneoptera</taxon>
        <taxon>Orthoptera</taxon>
        <taxon>Ensifera</taxon>
        <taxon>Gryllidea</taxon>
        <taxon>Grylloidea</taxon>
        <taxon>Gryllidae</taxon>
        <taxon>Gryllinae</taxon>
        <taxon>Gryllus</taxon>
    </lineage>
</organism>
<comment type="cofactor">
    <cofactor evidence="1">
        <name>Zn(2+)</name>
        <dbReference type="ChEBI" id="CHEBI:29105"/>
    </cofactor>
</comment>
<name>A0AAN9VUA1_9ORTH</name>
<evidence type="ECO:0000256" key="3">
    <source>
        <dbReference type="ARBA" id="ARBA00005988"/>
    </source>
</evidence>
<keyword evidence="12" id="KW-1015">Disulfide bond</keyword>
<comment type="caution">
    <text evidence="18">The sequence shown here is derived from an EMBL/GenBank/DDBJ whole genome shotgun (WGS) entry which is preliminary data.</text>
</comment>
<dbReference type="InterPro" id="IPR003146">
    <property type="entry name" value="M14A_act_pep"/>
</dbReference>
<dbReference type="FunFam" id="3.40.630.10:FF:000040">
    <property type="entry name" value="zinc carboxypeptidase"/>
    <property type="match status" value="1"/>
</dbReference>
<dbReference type="GO" id="GO:0006508">
    <property type="term" value="P:proteolysis"/>
    <property type="evidence" value="ECO:0007669"/>
    <property type="project" value="UniProtKB-KW"/>
</dbReference>
<dbReference type="EMBL" id="JAZDUA010000230">
    <property type="protein sequence ID" value="KAK7863433.1"/>
    <property type="molecule type" value="Genomic_DNA"/>
</dbReference>
<dbReference type="InterPro" id="IPR057246">
    <property type="entry name" value="CARBOXYPEPT_ZN_1"/>
</dbReference>
<evidence type="ECO:0000259" key="17">
    <source>
        <dbReference type="PROSITE" id="PS52035"/>
    </source>
</evidence>
<dbReference type="CDD" id="cd03860">
    <property type="entry name" value="M14_CP_A-B_like"/>
    <property type="match status" value="1"/>
</dbReference>
<accession>A0AAN9VUA1</accession>
<sequence length="420" mass="48338">MAWRWLCLALLVGAAAAAVVPETKVQFDGFRVYRVVPTTQEQVQFLRDIENNDSNNFNFWTRPVLNTSVDIMVSPYLRIDFRDLARSVGLDVQIFIEDVQKLIQDENPKTRSSTYGWQAYYPLTDVYDWLRSLETIYEDRVSIINIGKSYEGRDILGVKISSKREGSKAIFLESGIHAREWITVATATYLINELLTSDNAGIRNISEHFDWYIVPSTNPDGYEYTHSTYRMWRKTRSPGDRCYGADPNRNWGIEWDNDLGSSSDECSETYRGKGKFSEPETKSLSEYLTNMKDELLVYLCFHSYSQVLMIPYGLKGMVADNEPALREIGDKAIEALKQRHNTQYEFGPIYEAIKYEASGGSMDWVKEELKVKYTFEWELRDKGRYGFLLPSTQIIPTADETIDSIVSILQDVQAREANNS</sequence>
<dbReference type="AlphaFoldDB" id="A0AAN9VUA1"/>
<evidence type="ECO:0000256" key="16">
    <source>
        <dbReference type="SAM" id="SignalP"/>
    </source>
</evidence>
<gene>
    <name evidence="18" type="ORF">R5R35_002496</name>
</gene>
<keyword evidence="9" id="KW-0378">Hydrolase</keyword>
<keyword evidence="10" id="KW-0862">Zinc</keyword>
<dbReference type="PROSITE" id="PS00132">
    <property type="entry name" value="CARBOXYPEPT_ZN_1"/>
    <property type="match status" value="1"/>
</dbReference>
<dbReference type="PANTHER" id="PTHR11705">
    <property type="entry name" value="PROTEASE FAMILY M14 CARBOXYPEPTIDASE A,B"/>
    <property type="match status" value="1"/>
</dbReference>
<evidence type="ECO:0000313" key="19">
    <source>
        <dbReference type="Proteomes" id="UP001378592"/>
    </source>
</evidence>
<evidence type="ECO:0000256" key="4">
    <source>
        <dbReference type="ARBA" id="ARBA00022525"/>
    </source>
</evidence>
<dbReference type="PROSITE" id="PS00133">
    <property type="entry name" value="CARBOXYPEPT_ZN_2"/>
    <property type="match status" value="1"/>
</dbReference>
<keyword evidence="7" id="KW-0479">Metal-binding</keyword>
<feature type="signal peptide" evidence="16">
    <location>
        <begin position="1"/>
        <end position="17"/>
    </location>
</feature>
<keyword evidence="4" id="KW-0964">Secreted</keyword>
<keyword evidence="19" id="KW-1185">Reference proteome</keyword>
<dbReference type="PANTHER" id="PTHR11705:SF153">
    <property type="entry name" value="ZINC CARBOXYPEPTIDASE A 1-LIKE PROTEIN"/>
    <property type="match status" value="1"/>
</dbReference>
<comment type="similarity">
    <text evidence="3 15">Belongs to the peptidase M14 family.</text>
</comment>
<dbReference type="FunFam" id="3.30.70.340:FF:000002">
    <property type="entry name" value="Carboxypeptidase A"/>
    <property type="match status" value="1"/>
</dbReference>
<dbReference type="PRINTS" id="PR00765">
    <property type="entry name" value="CRBOXYPTASEA"/>
</dbReference>
<evidence type="ECO:0000256" key="11">
    <source>
        <dbReference type="ARBA" id="ARBA00023049"/>
    </source>
</evidence>
<dbReference type="Proteomes" id="UP001378592">
    <property type="component" value="Unassembled WGS sequence"/>
</dbReference>
<dbReference type="GO" id="GO:0005615">
    <property type="term" value="C:extracellular space"/>
    <property type="evidence" value="ECO:0007669"/>
    <property type="project" value="TreeGrafter"/>
</dbReference>
<keyword evidence="8 16" id="KW-0732">Signal</keyword>
<evidence type="ECO:0000256" key="14">
    <source>
        <dbReference type="ARBA" id="ARBA00069039"/>
    </source>
</evidence>
<evidence type="ECO:0000256" key="2">
    <source>
        <dbReference type="ARBA" id="ARBA00004613"/>
    </source>
</evidence>
<dbReference type="Pfam" id="PF02244">
    <property type="entry name" value="Propep_M14"/>
    <property type="match status" value="1"/>
</dbReference>
<dbReference type="GO" id="GO:0004181">
    <property type="term" value="F:metallocarboxypeptidase activity"/>
    <property type="evidence" value="ECO:0007669"/>
    <property type="project" value="InterPro"/>
</dbReference>
<evidence type="ECO:0000256" key="15">
    <source>
        <dbReference type="PROSITE-ProRule" id="PRU01379"/>
    </source>
</evidence>
<dbReference type="GO" id="GO:0008270">
    <property type="term" value="F:zinc ion binding"/>
    <property type="evidence" value="ECO:0007669"/>
    <property type="project" value="InterPro"/>
</dbReference>
<feature type="domain" description="Peptidase M14" evidence="17">
    <location>
        <begin position="119"/>
        <end position="412"/>
    </location>
</feature>
<evidence type="ECO:0000256" key="7">
    <source>
        <dbReference type="ARBA" id="ARBA00022723"/>
    </source>
</evidence>
<evidence type="ECO:0000256" key="8">
    <source>
        <dbReference type="ARBA" id="ARBA00022729"/>
    </source>
</evidence>
<proteinExistence type="inferred from homology"/>
<keyword evidence="11" id="KW-0482">Metalloprotease</keyword>
<evidence type="ECO:0000256" key="13">
    <source>
        <dbReference type="ARBA" id="ARBA00057299"/>
    </source>
</evidence>
<evidence type="ECO:0000256" key="12">
    <source>
        <dbReference type="ARBA" id="ARBA00023157"/>
    </source>
</evidence>
<evidence type="ECO:0000313" key="18">
    <source>
        <dbReference type="EMBL" id="KAK7863433.1"/>
    </source>
</evidence>
<reference evidence="18 19" key="1">
    <citation type="submission" date="2024-03" db="EMBL/GenBank/DDBJ databases">
        <title>The genome assembly and annotation of the cricket Gryllus longicercus Weissman &amp; Gray.</title>
        <authorList>
            <person name="Szrajer S."/>
            <person name="Gray D."/>
            <person name="Ylla G."/>
        </authorList>
    </citation>
    <scope>NUCLEOTIDE SEQUENCE [LARGE SCALE GENOMIC DNA]</scope>
    <source>
        <strain evidence="18">DAG 2021-001</strain>
        <tissue evidence="18">Whole body minus gut</tissue>
    </source>
</reference>
<keyword evidence="5" id="KW-0121">Carboxypeptidase</keyword>
<dbReference type="SUPFAM" id="SSF54897">
    <property type="entry name" value="Protease propeptides/inhibitors"/>
    <property type="match status" value="1"/>
</dbReference>
<protein>
    <recommendedName>
        <fullName evidence="14">Zinc carboxypeptidase A 1</fullName>
    </recommendedName>
</protein>